<sequence>MLALRGAHSLAGRHYDVLATWQDYAGDVRGRALPCDHYVPEEQPEQTADALSAFFAGA</sequence>
<reference evidence="1" key="2">
    <citation type="submission" date="2016-10" db="EMBL/GenBank/DDBJ databases">
        <authorList>
            <person name="de Groot N.N."/>
        </authorList>
    </citation>
    <scope>NUCLEOTIDE SEQUENCE [LARGE SCALE GENOMIC DNA]</scope>
    <source>
        <strain evidence="1">ATCC 20501</strain>
    </source>
</reference>
<name>A0A1H5ZI39_9PSEU</name>
<dbReference type="SUPFAM" id="SSF53474">
    <property type="entry name" value="alpha/beta-Hydrolases"/>
    <property type="match status" value="1"/>
</dbReference>
<reference evidence="3 4" key="1">
    <citation type="submission" date="2016-10" db="EMBL/GenBank/DDBJ databases">
        <authorList>
            <person name="Varghese N."/>
            <person name="Submissions S."/>
        </authorList>
    </citation>
    <scope>NUCLEOTIDE SEQUENCE [LARGE SCALE GENOMIC DNA]</scope>
    <source>
        <strain evidence="4">ATCC 20501</strain>
        <strain evidence="2 3">CGMCC 4.3529</strain>
    </source>
</reference>
<protein>
    <submittedName>
        <fullName evidence="1">Haloacetate dehalogenase</fullName>
    </submittedName>
</protein>
<evidence type="ECO:0000313" key="2">
    <source>
        <dbReference type="EMBL" id="SFF18089.1"/>
    </source>
</evidence>
<dbReference type="Proteomes" id="UP000199690">
    <property type="component" value="Unassembled WGS sequence"/>
</dbReference>
<keyword evidence="3" id="KW-1185">Reference proteome</keyword>
<dbReference type="SMR" id="A0A1H5ZI39"/>
<dbReference type="RefSeq" id="WP_177247833.1">
    <property type="nucleotide sequence ID" value="NZ_FNVB01000003.1"/>
</dbReference>
<organism evidence="1 4">
    <name type="scientific">Saccharopolyspora kobensis</name>
    <dbReference type="NCBI Taxonomy" id="146035"/>
    <lineage>
        <taxon>Bacteria</taxon>
        <taxon>Bacillati</taxon>
        <taxon>Actinomycetota</taxon>
        <taxon>Actinomycetes</taxon>
        <taxon>Pseudonocardiales</taxon>
        <taxon>Pseudonocardiaceae</taxon>
        <taxon>Saccharopolyspora</taxon>
    </lineage>
</organism>
<dbReference type="EMBL" id="FNVB01000003">
    <property type="protein sequence ID" value="SEG35307.1"/>
    <property type="molecule type" value="Genomic_DNA"/>
</dbReference>
<dbReference type="Gene3D" id="3.40.50.1820">
    <property type="entry name" value="alpha/beta hydrolase"/>
    <property type="match status" value="1"/>
</dbReference>
<evidence type="ECO:0000313" key="1">
    <source>
        <dbReference type="EMBL" id="SEG35307.1"/>
    </source>
</evidence>
<dbReference type="Proteomes" id="UP000236729">
    <property type="component" value="Unassembled WGS sequence"/>
</dbReference>
<dbReference type="InterPro" id="IPR029058">
    <property type="entry name" value="AB_hydrolase_fold"/>
</dbReference>
<gene>
    <name evidence="1" type="ORF">SAMN02982929_01806</name>
    <name evidence="2" type="ORF">SAMN05216506_12165</name>
</gene>
<evidence type="ECO:0000313" key="3">
    <source>
        <dbReference type="Proteomes" id="UP000199690"/>
    </source>
</evidence>
<dbReference type="AlphaFoldDB" id="A0A1H5ZI39"/>
<accession>A0A1I2GM56</accession>
<accession>A0A1H5ZI39</accession>
<dbReference type="EMBL" id="FOME01000021">
    <property type="protein sequence ID" value="SFF18089.1"/>
    <property type="molecule type" value="Genomic_DNA"/>
</dbReference>
<evidence type="ECO:0000313" key="4">
    <source>
        <dbReference type="Proteomes" id="UP000236729"/>
    </source>
</evidence>
<proteinExistence type="predicted"/>